<dbReference type="PROSITE" id="PS00237">
    <property type="entry name" value="G_PROTEIN_RECEP_F1_1"/>
    <property type="match status" value="1"/>
</dbReference>
<dbReference type="GO" id="GO:0005886">
    <property type="term" value="C:plasma membrane"/>
    <property type="evidence" value="ECO:0000318"/>
    <property type="project" value="GO_Central"/>
</dbReference>
<dbReference type="Proteomes" id="UP000005239">
    <property type="component" value="Unassembled WGS sequence"/>
</dbReference>
<accession>A0A8R1YB42</accession>
<keyword evidence="6 12" id="KW-0472">Membrane</keyword>
<dbReference type="GO" id="GO:0007195">
    <property type="term" value="P:adenylate cyclase-inhibiting dopamine receptor signaling pathway"/>
    <property type="evidence" value="ECO:0007669"/>
    <property type="project" value="EnsemblMetazoa"/>
</dbReference>
<evidence type="ECO:0000256" key="11">
    <source>
        <dbReference type="SAM" id="MobiDB-lite"/>
    </source>
</evidence>
<gene>
    <name evidence="13" type="primary">WBGene00096386</name>
</gene>
<evidence type="ECO:0000313" key="13">
    <source>
        <dbReference type="EnsemblMetazoa" id="PPA06832.1"/>
    </source>
</evidence>
<dbReference type="Gene3D" id="1.20.1070.10">
    <property type="entry name" value="Rhodopsin 7-helix transmembrane proteins"/>
    <property type="match status" value="2"/>
</dbReference>
<evidence type="ECO:0000313" key="14">
    <source>
        <dbReference type="Proteomes" id="UP000005239"/>
    </source>
</evidence>
<keyword evidence="7" id="KW-1015">Disulfide bond</keyword>
<keyword evidence="8 10" id="KW-0675">Receptor</keyword>
<sequence length="632" mass="70671">MSGSSSGWQNVLSMVLPTVPILAIFGNALVMIAVWKERSLQTVTNLLIVSLAVSDLLVALFVMSFGIYFQVNGEWGLGRFVCNIYLASDVMCSTASILNLLAISLDRFMAISHPIVYAQHGMRSSRALISISIVWGLSIAIGLPILLGMNQDENADPNQCGFANPYFNIGSSLLSFFIPCAGMIVLYTVIFKRLKQRERARSQRKATKMENERISSALLGGARFASQMGRHFKNRTDQILLEISFQTSSFPTLSESSDDHTSSSLNGPLQLPAVTVPVPSPVSPPPAGMSEDADEAEVLLEKDDAGARKSSDSSTIAVQEEERMENGNEDDLSSERIDFGDVYRSFGEHLQELFPFIDSLSRRSSVNNEIEDEEEGSSSSERKEEGRRRRESKRMRKTTLLNEDADNSRPLVDSARSTPMKRSYSKRNGSLPHRGVTASLQNCSLEEARMPIKPVPVQQSSTGLEVPKVHRTVATSSSTPLNGESENNNHKLSSMLEEYSHKTEEDCSKTKSIKKYRDELWKRVTSGWKARPSRQLVKKATKQMRREHKATVTLAVVLAVFLIFWLPFFTLHFTNAWCLILNDNLCIPDPFITVAGWLGYINSSLNPLIYTVFDQRFRNAFKHIICCTSRRR</sequence>
<dbReference type="GO" id="GO:0004930">
    <property type="term" value="F:G protein-coupled receptor activity"/>
    <property type="evidence" value="ECO:0000318"/>
    <property type="project" value="GO_Central"/>
</dbReference>
<dbReference type="PANTHER" id="PTHR24248">
    <property type="entry name" value="ADRENERGIC RECEPTOR-RELATED G-PROTEIN COUPLED RECEPTOR"/>
    <property type="match status" value="1"/>
</dbReference>
<feature type="transmembrane region" description="Helical" evidence="12">
    <location>
        <begin position="126"/>
        <end position="147"/>
    </location>
</feature>
<keyword evidence="4 12" id="KW-1133">Transmembrane helix</keyword>
<dbReference type="SUPFAM" id="SSF81321">
    <property type="entry name" value="Family A G protein-coupled receptor-like"/>
    <property type="match status" value="1"/>
</dbReference>
<accession>A0A2A6BDA4</accession>
<evidence type="ECO:0000256" key="8">
    <source>
        <dbReference type="ARBA" id="ARBA00023170"/>
    </source>
</evidence>
<feature type="compositionally biased region" description="Pro residues" evidence="11">
    <location>
        <begin position="278"/>
        <end position="287"/>
    </location>
</feature>
<evidence type="ECO:0000256" key="4">
    <source>
        <dbReference type="ARBA" id="ARBA00022989"/>
    </source>
</evidence>
<dbReference type="OrthoDB" id="10034726at2759"/>
<dbReference type="GO" id="GO:0034608">
    <property type="term" value="P:vulval location"/>
    <property type="evidence" value="ECO:0007669"/>
    <property type="project" value="EnsemblMetazoa"/>
</dbReference>
<evidence type="ECO:0000256" key="1">
    <source>
        <dbReference type="ARBA" id="ARBA00004651"/>
    </source>
</evidence>
<feature type="transmembrane region" description="Helical" evidence="12">
    <location>
        <begin position="12"/>
        <end position="34"/>
    </location>
</feature>
<evidence type="ECO:0000256" key="7">
    <source>
        <dbReference type="ARBA" id="ARBA00023157"/>
    </source>
</evidence>
<proteinExistence type="inferred from homology"/>
<evidence type="ECO:0000256" key="3">
    <source>
        <dbReference type="ARBA" id="ARBA00022692"/>
    </source>
</evidence>
<evidence type="ECO:0000256" key="12">
    <source>
        <dbReference type="SAM" id="Phobius"/>
    </source>
</evidence>
<dbReference type="AlphaFoldDB" id="A0A2A6BDA4"/>
<keyword evidence="9 10" id="KW-0807">Transducer</keyword>
<feature type="transmembrane region" description="Helical" evidence="12">
    <location>
        <begin position="552"/>
        <end position="571"/>
    </location>
</feature>
<dbReference type="InterPro" id="IPR017452">
    <property type="entry name" value="GPCR_Rhodpsn_7TM"/>
</dbReference>
<dbReference type="PANTHER" id="PTHR24248:SF125">
    <property type="entry name" value="DOPAMINE D2-LIKE RECEPTOR"/>
    <property type="match status" value="1"/>
</dbReference>
<feature type="region of interest" description="Disordered" evidence="11">
    <location>
        <begin position="367"/>
        <end position="435"/>
    </location>
</feature>
<dbReference type="EnsemblMetazoa" id="PPA06832.1">
    <property type="protein sequence ID" value="PPA06832.1"/>
    <property type="gene ID" value="WBGene00096386"/>
</dbReference>
<evidence type="ECO:0000256" key="5">
    <source>
        <dbReference type="ARBA" id="ARBA00023040"/>
    </source>
</evidence>
<feature type="compositionally biased region" description="Basic and acidic residues" evidence="11">
    <location>
        <begin position="299"/>
        <end position="311"/>
    </location>
</feature>
<dbReference type="InterPro" id="IPR000276">
    <property type="entry name" value="GPCR_Rhodpsn"/>
</dbReference>
<dbReference type="GO" id="GO:0045944">
    <property type="term" value="P:positive regulation of transcription by RNA polymerase II"/>
    <property type="evidence" value="ECO:0007669"/>
    <property type="project" value="EnsemblMetazoa"/>
</dbReference>
<feature type="region of interest" description="Disordered" evidence="11">
    <location>
        <begin position="251"/>
        <end position="334"/>
    </location>
</feature>
<reference evidence="14" key="1">
    <citation type="journal article" date="2008" name="Nat. Genet.">
        <title>The Pristionchus pacificus genome provides a unique perspective on nematode lifestyle and parasitism.</title>
        <authorList>
            <person name="Dieterich C."/>
            <person name="Clifton S.W."/>
            <person name="Schuster L.N."/>
            <person name="Chinwalla A."/>
            <person name="Delehaunty K."/>
            <person name="Dinkelacker I."/>
            <person name="Fulton L."/>
            <person name="Fulton R."/>
            <person name="Godfrey J."/>
            <person name="Minx P."/>
            <person name="Mitreva M."/>
            <person name="Roeseler W."/>
            <person name="Tian H."/>
            <person name="Witte H."/>
            <person name="Yang S.P."/>
            <person name="Wilson R.K."/>
            <person name="Sommer R.J."/>
        </authorList>
    </citation>
    <scope>NUCLEOTIDE SEQUENCE [LARGE SCALE GENOMIC DNA]</scope>
    <source>
        <strain evidence="14">PS312</strain>
    </source>
</reference>
<keyword evidence="3 10" id="KW-0812">Transmembrane</keyword>
<feature type="transmembrane region" description="Helical" evidence="12">
    <location>
        <begin position="46"/>
        <end position="71"/>
    </location>
</feature>
<dbReference type="SMART" id="SM01381">
    <property type="entry name" value="7TM_GPCR_Srsx"/>
    <property type="match status" value="1"/>
</dbReference>
<dbReference type="GO" id="GO:0040012">
    <property type="term" value="P:regulation of locomotion"/>
    <property type="evidence" value="ECO:0007669"/>
    <property type="project" value="EnsemblMetazoa"/>
</dbReference>
<evidence type="ECO:0000256" key="10">
    <source>
        <dbReference type="RuleBase" id="RU000688"/>
    </source>
</evidence>
<dbReference type="PRINTS" id="PR00237">
    <property type="entry name" value="GPCRRHODOPSN"/>
</dbReference>
<dbReference type="FunFam" id="1.20.1070.10:FF:000523">
    <property type="entry name" value="5-hydroxytryptamine receptor 2B"/>
    <property type="match status" value="1"/>
</dbReference>
<dbReference type="GO" id="GO:0032094">
    <property type="term" value="P:response to food"/>
    <property type="evidence" value="ECO:0007669"/>
    <property type="project" value="EnsemblMetazoa"/>
</dbReference>
<dbReference type="GO" id="GO:0007626">
    <property type="term" value="P:locomotory behavior"/>
    <property type="evidence" value="ECO:0007669"/>
    <property type="project" value="EnsemblMetazoa"/>
</dbReference>
<dbReference type="GO" id="GO:1990834">
    <property type="term" value="P:response to odorant"/>
    <property type="evidence" value="ECO:0007669"/>
    <property type="project" value="EnsemblMetazoa"/>
</dbReference>
<name>A0A2A6BDA4_PRIPA</name>
<feature type="transmembrane region" description="Helical" evidence="12">
    <location>
        <begin position="167"/>
        <end position="191"/>
    </location>
</feature>
<reference evidence="13" key="2">
    <citation type="submission" date="2022-06" db="UniProtKB">
        <authorList>
            <consortium name="EnsemblMetazoa"/>
        </authorList>
    </citation>
    <scope>IDENTIFICATION</scope>
    <source>
        <strain evidence="13">PS312</strain>
    </source>
</reference>
<keyword evidence="5 10" id="KW-0297">G-protein coupled receptor</keyword>
<dbReference type="GO" id="GO:0034609">
    <property type="term" value="P:spicule insertion"/>
    <property type="evidence" value="ECO:0007669"/>
    <property type="project" value="EnsemblMetazoa"/>
</dbReference>
<feature type="transmembrane region" description="Helical" evidence="12">
    <location>
        <begin position="591"/>
        <end position="613"/>
    </location>
</feature>
<comment type="subcellular location">
    <subcellularLocation>
        <location evidence="1">Cell membrane</location>
        <topology evidence="1">Multi-pass membrane protein</topology>
    </subcellularLocation>
</comment>
<keyword evidence="14" id="KW-1185">Reference proteome</keyword>
<organism evidence="13 14">
    <name type="scientific">Pristionchus pacificus</name>
    <name type="common">Parasitic nematode worm</name>
    <dbReference type="NCBI Taxonomy" id="54126"/>
    <lineage>
        <taxon>Eukaryota</taxon>
        <taxon>Metazoa</taxon>
        <taxon>Ecdysozoa</taxon>
        <taxon>Nematoda</taxon>
        <taxon>Chromadorea</taxon>
        <taxon>Rhabditida</taxon>
        <taxon>Rhabditina</taxon>
        <taxon>Diplogasteromorpha</taxon>
        <taxon>Diplogasteroidea</taxon>
        <taxon>Neodiplogasteridae</taxon>
        <taxon>Pristionchus</taxon>
    </lineage>
</organism>
<dbReference type="PROSITE" id="PS50262">
    <property type="entry name" value="G_PROTEIN_RECEP_F1_2"/>
    <property type="match status" value="1"/>
</dbReference>
<dbReference type="Pfam" id="PF00001">
    <property type="entry name" value="7tm_1"/>
    <property type="match status" value="2"/>
</dbReference>
<feature type="transmembrane region" description="Helical" evidence="12">
    <location>
        <begin position="83"/>
        <end position="105"/>
    </location>
</feature>
<dbReference type="GO" id="GO:0045202">
    <property type="term" value="C:synapse"/>
    <property type="evidence" value="ECO:0007669"/>
    <property type="project" value="GOC"/>
</dbReference>
<evidence type="ECO:0000256" key="2">
    <source>
        <dbReference type="ARBA" id="ARBA00022475"/>
    </source>
</evidence>
<evidence type="ECO:0000256" key="6">
    <source>
        <dbReference type="ARBA" id="ARBA00023136"/>
    </source>
</evidence>
<dbReference type="GO" id="GO:1902437">
    <property type="term" value="P:positive regulation of male mating behavior"/>
    <property type="evidence" value="ECO:0007669"/>
    <property type="project" value="EnsemblMetazoa"/>
</dbReference>
<protein>
    <submittedName>
        <fullName evidence="13">Dop-3</fullName>
    </submittedName>
</protein>
<keyword evidence="2" id="KW-1003">Cell membrane</keyword>
<dbReference type="GO" id="GO:0001591">
    <property type="term" value="F:dopamine neurotransmitter receptor activity, coupled via Gi/Go"/>
    <property type="evidence" value="ECO:0000318"/>
    <property type="project" value="GO_Central"/>
</dbReference>
<comment type="similarity">
    <text evidence="10">Belongs to the G-protein coupled receptor 1 family.</text>
</comment>
<evidence type="ECO:0000256" key="9">
    <source>
        <dbReference type="ARBA" id="ARBA00023224"/>
    </source>
</evidence>